<feature type="compositionally biased region" description="Basic and acidic residues" evidence="2">
    <location>
        <begin position="720"/>
        <end position="762"/>
    </location>
</feature>
<evidence type="ECO:0000313" key="5">
    <source>
        <dbReference type="Proteomes" id="UP000694892"/>
    </source>
</evidence>
<dbReference type="EMBL" id="CM004477">
    <property type="protein sequence ID" value="OCT75036.1"/>
    <property type="molecule type" value="Genomic_DNA"/>
</dbReference>
<dbReference type="GO" id="GO:0003690">
    <property type="term" value="F:double-stranded DNA binding"/>
    <property type="evidence" value="ECO:0007669"/>
    <property type="project" value="InterPro"/>
</dbReference>
<dbReference type="Pfam" id="PF23057">
    <property type="entry name" value="RBD_ZCCHC3_1st"/>
    <property type="match status" value="1"/>
</dbReference>
<dbReference type="GO" id="GO:0003723">
    <property type="term" value="F:RNA binding"/>
    <property type="evidence" value="ECO:0007669"/>
    <property type="project" value="InterPro"/>
</dbReference>
<dbReference type="InterPro" id="IPR001878">
    <property type="entry name" value="Znf_CCHC"/>
</dbReference>
<dbReference type="Proteomes" id="UP000694892">
    <property type="component" value="Chromosome 6S"/>
</dbReference>
<feature type="compositionally biased region" description="Basic and acidic residues" evidence="2">
    <location>
        <begin position="240"/>
        <end position="250"/>
    </location>
</feature>
<feature type="compositionally biased region" description="Basic and acidic residues" evidence="2">
    <location>
        <begin position="832"/>
        <end position="852"/>
    </location>
</feature>
<dbReference type="InterPro" id="IPR042509">
    <property type="entry name" value="ZCCHC3"/>
</dbReference>
<sequence>MEALSTPKEPGVSSAPGSPFSPNLQPGQLGFAQNLAKGITMLEKKRKEMEKLKTFIKGKKKGISRLNSQARPGKKREVADLKADLREMEDELEVLCQGVGAIRERYLHTDRFARKKEREHAWERRGAVEGVISLSSAESVDSIGWRDTDATLSGLSGTPGLLREIRVAESPTYIRADKMAFTKKDVDDIDPTEKRWDAKIREESQSGTGAPSSSPRRKPSFHLYRSQEESRCRRRQRMMVRQEECPKSPGKDPSGCEEQQARQLESLQEAEGLCAGPAASEEPGDVPRDALGDMAGKVVTDQNAMETDVNIGAAEPSLPDIAVGDVSVGEGAGQAGRIGQGGPPRRSRVYPADPGRHRNAVRLRWVGEGSPPDTRTVMDRILDMGFTAEDLNCFVHNAVFRDYSVSFLRPQDLDKFWASFKQLELVGGFAGFEAVAVSRPSVVKVNIILENESIPPSDLKVWLGRYGKVVEELEMDFGYRGVWMGGWWAKMRLKVVGHVTQHIPNSAYIGRDLVCCSYPGQPRECWKCGSTRHLSISCDVLKCAMCLDVGHVTKTCPKSIRCNLCGELGHAYGSCPSSWHKIDEEFRAQGDDARVEDIDGSVEVVEETQLSSESESEGGGKVPELVASAPLLFTPVSLLSTPVPLLSPPPISFPGQDPARVPQRGSGGGIQRGRPMPQGRGRPQGLSRSGLSRSEVNKEKVVGKPGSFPSSSRVAKSKSKSKEKVGKGERGPKVPPDDCVRVEKKGNLDPSKGEEAYRRRETASAVGTSNRYGPLSWGERVEMEEGDQAEIQEEPGHLGVDDVDSCAPVSSESEFEEIDPIAAEGMPSGMSAKRECSEDDRRTKRRAEAAAS</sequence>
<dbReference type="AlphaFoldDB" id="A0A974CLX5"/>
<feature type="compositionally biased region" description="Low complexity" evidence="2">
    <location>
        <begin position="672"/>
        <end position="685"/>
    </location>
</feature>
<proteinExistence type="predicted"/>
<feature type="domain" description="CCHC-type" evidence="3">
    <location>
        <begin position="524"/>
        <end position="540"/>
    </location>
</feature>
<dbReference type="SMART" id="SM00343">
    <property type="entry name" value="ZnF_C2HC"/>
    <property type="match status" value="3"/>
</dbReference>
<feature type="compositionally biased region" description="Polar residues" evidence="2">
    <location>
        <begin position="205"/>
        <end position="214"/>
    </location>
</feature>
<dbReference type="GO" id="GO:0008270">
    <property type="term" value="F:zinc ion binding"/>
    <property type="evidence" value="ECO:0007669"/>
    <property type="project" value="InterPro"/>
</dbReference>
<dbReference type="Pfam" id="PF23058">
    <property type="entry name" value="RBD_ZCCHC3_2nd"/>
    <property type="match status" value="1"/>
</dbReference>
<dbReference type="InterPro" id="IPR057810">
    <property type="entry name" value="RBD_ZCCHC3_1st"/>
</dbReference>
<evidence type="ECO:0000256" key="1">
    <source>
        <dbReference type="SAM" id="Coils"/>
    </source>
</evidence>
<organism evidence="4 5">
    <name type="scientific">Xenopus laevis</name>
    <name type="common">African clawed frog</name>
    <dbReference type="NCBI Taxonomy" id="8355"/>
    <lineage>
        <taxon>Eukaryota</taxon>
        <taxon>Metazoa</taxon>
        <taxon>Chordata</taxon>
        <taxon>Craniata</taxon>
        <taxon>Vertebrata</taxon>
        <taxon>Euteleostomi</taxon>
        <taxon>Amphibia</taxon>
        <taxon>Batrachia</taxon>
        <taxon>Anura</taxon>
        <taxon>Pipoidea</taxon>
        <taxon>Pipidae</taxon>
        <taxon>Xenopodinae</taxon>
        <taxon>Xenopus</taxon>
        <taxon>Xenopus</taxon>
    </lineage>
</organism>
<dbReference type="InterPro" id="IPR036875">
    <property type="entry name" value="Znf_CCHC_sf"/>
</dbReference>
<feature type="domain" description="CCHC-type" evidence="3">
    <location>
        <begin position="542"/>
        <end position="558"/>
    </location>
</feature>
<feature type="region of interest" description="Disordered" evidence="2">
    <location>
        <begin position="649"/>
        <end position="852"/>
    </location>
</feature>
<dbReference type="PANTHER" id="PTHR22639:SF10">
    <property type="match status" value="1"/>
</dbReference>
<gene>
    <name evidence="4" type="ORF">XELAEV_18034024mg</name>
</gene>
<protein>
    <recommendedName>
        <fullName evidence="3">CCHC-type domain-containing protein</fullName>
    </recommendedName>
</protein>
<feature type="region of interest" description="Disordered" evidence="2">
    <location>
        <begin position="1"/>
        <end position="29"/>
    </location>
</feature>
<evidence type="ECO:0000259" key="3">
    <source>
        <dbReference type="SMART" id="SM00343"/>
    </source>
</evidence>
<feature type="region of interest" description="Disordered" evidence="2">
    <location>
        <begin position="331"/>
        <end position="353"/>
    </location>
</feature>
<evidence type="ECO:0000256" key="2">
    <source>
        <dbReference type="SAM" id="MobiDB-lite"/>
    </source>
</evidence>
<feature type="compositionally biased region" description="Gly residues" evidence="2">
    <location>
        <begin position="331"/>
        <end position="342"/>
    </location>
</feature>
<dbReference type="InterPro" id="IPR057811">
    <property type="entry name" value="RBD_ZCCHC3_2nd"/>
</dbReference>
<dbReference type="Gene3D" id="4.10.60.10">
    <property type="entry name" value="Zinc finger, CCHC-type"/>
    <property type="match status" value="1"/>
</dbReference>
<reference evidence="5" key="1">
    <citation type="journal article" date="2016" name="Nature">
        <title>Genome evolution in the allotetraploid frog Xenopus laevis.</title>
        <authorList>
            <person name="Session A.M."/>
            <person name="Uno Y."/>
            <person name="Kwon T."/>
            <person name="Chapman J.A."/>
            <person name="Toyoda A."/>
            <person name="Takahashi S."/>
            <person name="Fukui A."/>
            <person name="Hikosaka A."/>
            <person name="Suzuki A."/>
            <person name="Kondo M."/>
            <person name="van Heeringen S.J."/>
            <person name="Quigley I."/>
            <person name="Heinz S."/>
            <person name="Ogino H."/>
            <person name="Ochi H."/>
            <person name="Hellsten U."/>
            <person name="Lyons J.B."/>
            <person name="Simakov O."/>
            <person name="Putnam N."/>
            <person name="Stites J."/>
            <person name="Kuroki Y."/>
            <person name="Tanaka T."/>
            <person name="Michiue T."/>
            <person name="Watanabe M."/>
            <person name="Bogdanovic O."/>
            <person name="Lister R."/>
            <person name="Georgiou G."/>
            <person name="Paranjpe S.S."/>
            <person name="van Kruijsbergen I."/>
            <person name="Shu S."/>
            <person name="Carlson J."/>
            <person name="Kinoshita T."/>
            <person name="Ohta Y."/>
            <person name="Mawaribuchi S."/>
            <person name="Jenkins J."/>
            <person name="Grimwood J."/>
            <person name="Schmutz J."/>
            <person name="Mitros T."/>
            <person name="Mozaffari S.V."/>
            <person name="Suzuki Y."/>
            <person name="Haramoto Y."/>
            <person name="Yamamoto T.S."/>
            <person name="Takagi C."/>
            <person name="Heald R."/>
            <person name="Miller K."/>
            <person name="Haudenschild C."/>
            <person name="Kitzman J."/>
            <person name="Nakayama T."/>
            <person name="Izutsu Y."/>
            <person name="Robert J."/>
            <person name="Fortriede J."/>
            <person name="Burns K."/>
            <person name="Lotay V."/>
            <person name="Karimi K."/>
            <person name="Yasuoka Y."/>
            <person name="Dichmann D.S."/>
            <person name="Flajnik M.F."/>
            <person name="Houston D.W."/>
            <person name="Shendure J."/>
            <person name="DuPasquier L."/>
            <person name="Vize P.D."/>
            <person name="Zorn A.M."/>
            <person name="Ito M."/>
            <person name="Marcotte E.M."/>
            <person name="Wallingford J.B."/>
            <person name="Ito Y."/>
            <person name="Asashima M."/>
            <person name="Ueno N."/>
            <person name="Matsuda Y."/>
            <person name="Veenstra G.J."/>
            <person name="Fujiyama A."/>
            <person name="Harland R.M."/>
            <person name="Taira M."/>
            <person name="Rokhsar D.S."/>
        </authorList>
    </citation>
    <scope>NUCLEOTIDE SEQUENCE [LARGE SCALE GENOMIC DNA]</scope>
    <source>
        <strain evidence="5">J</strain>
    </source>
</reference>
<dbReference type="PANTHER" id="PTHR22639">
    <property type="entry name" value="GAG-RELATED PROTEIN"/>
    <property type="match status" value="1"/>
</dbReference>
<feature type="domain" description="CCHC-type" evidence="3">
    <location>
        <begin position="561"/>
        <end position="577"/>
    </location>
</feature>
<keyword evidence="1" id="KW-0175">Coiled coil</keyword>
<feature type="region of interest" description="Disordered" evidence="2">
    <location>
        <begin position="194"/>
        <end position="262"/>
    </location>
</feature>
<dbReference type="SUPFAM" id="SSF57756">
    <property type="entry name" value="Retrovirus zinc finger-like domains"/>
    <property type="match status" value="1"/>
</dbReference>
<accession>A0A974CLX5</accession>
<name>A0A974CLX5_XENLA</name>
<evidence type="ECO:0000313" key="4">
    <source>
        <dbReference type="EMBL" id="OCT75036.1"/>
    </source>
</evidence>
<feature type="compositionally biased region" description="Basic and acidic residues" evidence="2">
    <location>
        <begin position="194"/>
        <end position="204"/>
    </location>
</feature>
<feature type="coiled-coil region" evidence="1">
    <location>
        <begin position="32"/>
        <end position="98"/>
    </location>
</feature>
<feature type="compositionally biased region" description="Acidic residues" evidence="2">
    <location>
        <begin position="782"/>
        <end position="793"/>
    </location>
</feature>
<dbReference type="GO" id="GO:0002218">
    <property type="term" value="P:activation of innate immune response"/>
    <property type="evidence" value="ECO:0007669"/>
    <property type="project" value="InterPro"/>
</dbReference>